<sequence>MTRAAPVALGGTYTQVLASHAAAHDAHYLQTSAGTRYFLSKRTDVYLNAF</sequence>
<proteinExistence type="predicted"/>
<name>A0AAX0U822_BURPE</name>
<evidence type="ECO:0000313" key="2">
    <source>
        <dbReference type="Proteomes" id="UP000231878"/>
    </source>
</evidence>
<comment type="caution">
    <text evidence="1">The sequence shown here is derived from an EMBL/GenBank/DDBJ whole genome shotgun (WGS) entry which is preliminary data.</text>
</comment>
<dbReference type="InterPro" id="IPR023614">
    <property type="entry name" value="Porin_dom_sf"/>
</dbReference>
<gene>
    <name evidence="1" type="ORF">CWD88_19295</name>
</gene>
<dbReference type="Proteomes" id="UP000231878">
    <property type="component" value="Unassembled WGS sequence"/>
</dbReference>
<evidence type="ECO:0000313" key="1">
    <source>
        <dbReference type="EMBL" id="PJO64625.1"/>
    </source>
</evidence>
<dbReference type="SUPFAM" id="SSF56935">
    <property type="entry name" value="Porins"/>
    <property type="match status" value="1"/>
</dbReference>
<dbReference type="AlphaFoldDB" id="A0AAX0U822"/>
<reference evidence="1 2" key="1">
    <citation type="submission" date="2017-11" db="EMBL/GenBank/DDBJ databases">
        <title>Molecular characterization of Burkholderia pseudomallei and closely related isolates from Vietnam.</title>
        <authorList>
            <person name="Ustinov D.V."/>
            <person name="Antonov A.S."/>
            <person name="Avdusheva E.F."/>
            <person name="Shpak I.M."/>
            <person name="Zakharova I.B."/>
            <person name="Thi L.A."/>
            <person name="Teteryatnikova N."/>
            <person name="Lopasteyskaya Y.A."/>
            <person name="Kuzyutina J.A."/>
            <person name="Ngo T.N."/>
            <person name="Victorov D.V."/>
        </authorList>
    </citation>
    <scope>NUCLEOTIDE SEQUENCE [LARGE SCALE GENOMIC DNA]</scope>
    <source>
        <strain evidence="1 2">V1512</strain>
    </source>
</reference>
<organism evidence="1 2">
    <name type="scientific">Burkholderia pseudomallei</name>
    <name type="common">Pseudomonas pseudomallei</name>
    <dbReference type="NCBI Taxonomy" id="28450"/>
    <lineage>
        <taxon>Bacteria</taxon>
        <taxon>Pseudomonadati</taxon>
        <taxon>Pseudomonadota</taxon>
        <taxon>Betaproteobacteria</taxon>
        <taxon>Burkholderiales</taxon>
        <taxon>Burkholderiaceae</taxon>
        <taxon>Burkholderia</taxon>
        <taxon>pseudomallei group</taxon>
    </lineage>
</organism>
<dbReference type="RefSeq" id="WP_004546540.1">
    <property type="nucleotide sequence ID" value="NZ_AP028082.1"/>
</dbReference>
<accession>A0AAX0U822</accession>
<protein>
    <submittedName>
        <fullName evidence="1">Porin</fullName>
    </submittedName>
</protein>
<dbReference type="Gene3D" id="2.40.160.10">
    <property type="entry name" value="Porin"/>
    <property type="match status" value="1"/>
</dbReference>
<dbReference type="EMBL" id="PHRB01000019">
    <property type="protein sequence ID" value="PJO64625.1"/>
    <property type="molecule type" value="Genomic_DNA"/>
</dbReference>